<gene>
    <name evidence="1" type="ORF">HMPREF1544_09984</name>
</gene>
<reference evidence="2" key="1">
    <citation type="submission" date="2013-05" db="EMBL/GenBank/DDBJ databases">
        <title>The Genome sequence of Mucor circinelloides f. circinelloides 1006PhL.</title>
        <authorList>
            <consortium name="The Broad Institute Genomics Platform"/>
            <person name="Cuomo C."/>
            <person name="Earl A."/>
            <person name="Findley K."/>
            <person name="Lee S.C."/>
            <person name="Walker B."/>
            <person name="Young S."/>
            <person name="Zeng Q."/>
            <person name="Gargeya S."/>
            <person name="Fitzgerald M."/>
            <person name="Haas B."/>
            <person name="Abouelleil A."/>
            <person name="Allen A.W."/>
            <person name="Alvarado L."/>
            <person name="Arachchi H.M."/>
            <person name="Berlin A.M."/>
            <person name="Chapman S.B."/>
            <person name="Gainer-Dewar J."/>
            <person name="Goldberg J."/>
            <person name="Griggs A."/>
            <person name="Gujja S."/>
            <person name="Hansen M."/>
            <person name="Howarth C."/>
            <person name="Imamovic A."/>
            <person name="Ireland A."/>
            <person name="Larimer J."/>
            <person name="McCowan C."/>
            <person name="Murphy C."/>
            <person name="Pearson M."/>
            <person name="Poon T.W."/>
            <person name="Priest M."/>
            <person name="Roberts A."/>
            <person name="Saif S."/>
            <person name="Shea T."/>
            <person name="Sisk P."/>
            <person name="Sykes S."/>
            <person name="Wortman J."/>
            <person name="Nusbaum C."/>
            <person name="Birren B."/>
        </authorList>
    </citation>
    <scope>NUCLEOTIDE SEQUENCE [LARGE SCALE GENOMIC DNA]</scope>
    <source>
        <strain evidence="2">1006PhL</strain>
    </source>
</reference>
<dbReference type="AlphaFoldDB" id="S2J132"/>
<protein>
    <submittedName>
        <fullName evidence="1">Uncharacterized protein</fullName>
    </submittedName>
</protein>
<accession>S2J132</accession>
<evidence type="ECO:0000313" key="1">
    <source>
        <dbReference type="EMBL" id="EPB83284.1"/>
    </source>
</evidence>
<dbReference type="InParanoid" id="S2J132"/>
<dbReference type="Proteomes" id="UP000014254">
    <property type="component" value="Unassembled WGS sequence"/>
</dbReference>
<proteinExistence type="predicted"/>
<evidence type="ECO:0000313" key="2">
    <source>
        <dbReference type="Proteomes" id="UP000014254"/>
    </source>
</evidence>
<name>S2J132_MUCC1</name>
<dbReference type="EMBL" id="KE124077">
    <property type="protein sequence ID" value="EPB83284.1"/>
    <property type="molecule type" value="Genomic_DNA"/>
</dbReference>
<keyword evidence="2" id="KW-1185">Reference proteome</keyword>
<organism evidence="1 2">
    <name type="scientific">Mucor circinelloides f. circinelloides (strain 1006PhL)</name>
    <name type="common">Mucormycosis agent</name>
    <name type="synonym">Calyptromyces circinelloides</name>
    <dbReference type="NCBI Taxonomy" id="1220926"/>
    <lineage>
        <taxon>Eukaryota</taxon>
        <taxon>Fungi</taxon>
        <taxon>Fungi incertae sedis</taxon>
        <taxon>Mucoromycota</taxon>
        <taxon>Mucoromycotina</taxon>
        <taxon>Mucoromycetes</taxon>
        <taxon>Mucorales</taxon>
        <taxon>Mucorineae</taxon>
        <taxon>Mucoraceae</taxon>
        <taxon>Mucor</taxon>
    </lineage>
</organism>
<dbReference type="OrthoDB" id="10524274at2759"/>
<dbReference type="VEuPathDB" id="FungiDB:HMPREF1544_09984"/>
<sequence length="102" mass="11368">MRLIDSLFDTPSILKIRHFILAWQVATPRGHSSSFFCLVAALMGASAASIVSRRYTEMTVNSTQGFYDLTNNIPYNEAAPEFELPPLVVCSNNCTLDNSFFN</sequence>